<protein>
    <recommendedName>
        <fullName evidence="1">HD domain-containing protein</fullName>
    </recommendedName>
</protein>
<dbReference type="NCBIfam" id="TIGR00277">
    <property type="entry name" value="HDIG"/>
    <property type="match status" value="1"/>
</dbReference>
<name>W9X6J5_9EURO</name>
<gene>
    <name evidence="2" type="ORF">A1O5_10693</name>
</gene>
<dbReference type="HOGENOM" id="CLU_554329_0_0_1"/>
<dbReference type="PANTHER" id="PTHR40202">
    <property type="match status" value="1"/>
</dbReference>
<evidence type="ECO:0000259" key="1">
    <source>
        <dbReference type="Pfam" id="PF01966"/>
    </source>
</evidence>
<dbReference type="eggNOG" id="ENOG502RY60">
    <property type="taxonomic scope" value="Eukaryota"/>
</dbReference>
<dbReference type="Pfam" id="PF01966">
    <property type="entry name" value="HD"/>
    <property type="match status" value="1"/>
</dbReference>
<dbReference type="InterPro" id="IPR008775">
    <property type="entry name" value="Phytyl_CoA_dOase-like"/>
</dbReference>
<dbReference type="Gene3D" id="1.10.3210.10">
    <property type="entry name" value="Hypothetical protein af1432"/>
    <property type="match status" value="1"/>
</dbReference>
<accession>W9X6J5</accession>
<dbReference type="OrthoDB" id="445007at2759"/>
<reference evidence="2 3" key="1">
    <citation type="submission" date="2013-03" db="EMBL/GenBank/DDBJ databases">
        <title>The Genome Sequence of Cladophialophora psammophila CBS 110553.</title>
        <authorList>
            <consortium name="The Broad Institute Genomics Platform"/>
            <person name="Cuomo C."/>
            <person name="de Hoog S."/>
            <person name="Gorbushina A."/>
            <person name="Walker B."/>
            <person name="Young S.K."/>
            <person name="Zeng Q."/>
            <person name="Gargeya S."/>
            <person name="Fitzgerald M."/>
            <person name="Haas B."/>
            <person name="Abouelleil A."/>
            <person name="Allen A.W."/>
            <person name="Alvarado L."/>
            <person name="Arachchi H.M."/>
            <person name="Berlin A.M."/>
            <person name="Chapman S.B."/>
            <person name="Gainer-Dewar J."/>
            <person name="Goldberg J."/>
            <person name="Griggs A."/>
            <person name="Gujja S."/>
            <person name="Hansen M."/>
            <person name="Howarth C."/>
            <person name="Imamovic A."/>
            <person name="Ireland A."/>
            <person name="Larimer J."/>
            <person name="McCowan C."/>
            <person name="Murphy C."/>
            <person name="Pearson M."/>
            <person name="Poon T.W."/>
            <person name="Priest M."/>
            <person name="Roberts A."/>
            <person name="Saif S."/>
            <person name="Shea T."/>
            <person name="Sisk P."/>
            <person name="Sykes S."/>
            <person name="Wortman J."/>
            <person name="Nusbaum C."/>
            <person name="Birren B."/>
        </authorList>
    </citation>
    <scope>NUCLEOTIDE SEQUENCE [LARGE SCALE GENOMIC DNA]</scope>
    <source>
        <strain evidence="2 3">CBS 110553</strain>
    </source>
</reference>
<evidence type="ECO:0000313" key="2">
    <source>
        <dbReference type="EMBL" id="EXJ66079.1"/>
    </source>
</evidence>
<dbReference type="GeneID" id="19195386"/>
<dbReference type="SUPFAM" id="SSF109604">
    <property type="entry name" value="HD-domain/PDEase-like"/>
    <property type="match status" value="1"/>
</dbReference>
<dbReference type="InterPro" id="IPR052567">
    <property type="entry name" value="OP_Dioxygenase"/>
</dbReference>
<evidence type="ECO:0000313" key="3">
    <source>
        <dbReference type="Proteomes" id="UP000019471"/>
    </source>
</evidence>
<comment type="caution">
    <text evidence="2">The sequence shown here is derived from an EMBL/GenBank/DDBJ whole genome shotgun (WGS) entry which is preliminary data.</text>
</comment>
<sequence length="492" mass="54844">MLLPEEQLQFFRKSGYLILRDVLSKEETKDLQRWAQEVHDWPTDVNSPWMPYEEINAQGKTVLCRTENYANSHTGLNDLLRGEKVLNLLKLLSGEDMLLFKEKINYKLAGSGGFAPHVDSTAYTHIKNINHLAILLAVDPSDMTNGGLEVVDGSHEMNVPIGKDNCVEPEWVKQQKWTPVELKAGSDPDAAGQVLVFGSYLAHRSGANHSNHDRKALYATYNCAREGDLHDEYYAHRKVVWPPVQLREKGEEYKEGALRYGYGSPMLSVDAGKQLEFDEEMWDSEPAAARAASRIIDILNKYGKGDYIGEPISQIEHSLQCAHLAARSMADPQTIAAALLHDIGQIIPEADAEHILGGAQVQNMRSNTTVSLDMQSSNSVGRVSHETLGAQYLLALGFPAKVAELVEAHVPAKRYLCATEDGYYNTLSDASKESLRFQGGPMSPDEVRQWQESKWVNEKADLRRWDDGAKVVGLNVPGLETYRSVLEQVLNS</sequence>
<organism evidence="2 3">
    <name type="scientific">Cladophialophora psammophila CBS 110553</name>
    <dbReference type="NCBI Taxonomy" id="1182543"/>
    <lineage>
        <taxon>Eukaryota</taxon>
        <taxon>Fungi</taxon>
        <taxon>Dikarya</taxon>
        <taxon>Ascomycota</taxon>
        <taxon>Pezizomycotina</taxon>
        <taxon>Eurotiomycetes</taxon>
        <taxon>Chaetothyriomycetidae</taxon>
        <taxon>Chaetothyriales</taxon>
        <taxon>Herpotrichiellaceae</taxon>
        <taxon>Cladophialophora</taxon>
    </lineage>
</organism>
<dbReference type="RefSeq" id="XP_007749459.1">
    <property type="nucleotide sequence ID" value="XM_007751269.1"/>
</dbReference>
<dbReference type="Proteomes" id="UP000019471">
    <property type="component" value="Unassembled WGS sequence"/>
</dbReference>
<dbReference type="EMBL" id="AMGX01000021">
    <property type="protein sequence ID" value="EXJ66079.1"/>
    <property type="molecule type" value="Genomic_DNA"/>
</dbReference>
<dbReference type="PANTHER" id="PTHR40202:SF1">
    <property type="entry name" value="HD DOMAIN-CONTAINING PROTEIN"/>
    <property type="match status" value="1"/>
</dbReference>
<dbReference type="Gene3D" id="2.60.120.620">
    <property type="entry name" value="q2cbj1_9rhob like domain"/>
    <property type="match status" value="1"/>
</dbReference>
<dbReference type="SUPFAM" id="SSF51197">
    <property type="entry name" value="Clavaminate synthase-like"/>
    <property type="match status" value="1"/>
</dbReference>
<feature type="domain" description="HD" evidence="1">
    <location>
        <begin position="315"/>
        <end position="411"/>
    </location>
</feature>
<proteinExistence type="predicted"/>
<dbReference type="AlphaFoldDB" id="W9X6J5"/>
<dbReference type="InterPro" id="IPR006674">
    <property type="entry name" value="HD_domain"/>
</dbReference>
<dbReference type="InterPro" id="IPR006675">
    <property type="entry name" value="HDIG_dom"/>
</dbReference>
<dbReference type="STRING" id="1182543.W9X6J5"/>
<dbReference type="Pfam" id="PF05721">
    <property type="entry name" value="PhyH"/>
    <property type="match status" value="1"/>
</dbReference>
<keyword evidence="3" id="KW-1185">Reference proteome</keyword>